<protein>
    <recommendedName>
        <fullName evidence="3">F-box domain-containing protein</fullName>
    </recommendedName>
</protein>
<comment type="caution">
    <text evidence="1">The sequence shown here is derived from an EMBL/GenBank/DDBJ whole genome shotgun (WGS) entry which is preliminary data.</text>
</comment>
<evidence type="ECO:0000313" key="1">
    <source>
        <dbReference type="EMBL" id="KAK0408356.1"/>
    </source>
</evidence>
<accession>A0AA39HNF4</accession>
<dbReference type="AlphaFoldDB" id="A0AA39HNF4"/>
<gene>
    <name evidence="1" type="ORF">QR680_003904</name>
</gene>
<dbReference type="Proteomes" id="UP001175271">
    <property type="component" value="Unassembled WGS sequence"/>
</dbReference>
<evidence type="ECO:0000313" key="2">
    <source>
        <dbReference type="Proteomes" id="UP001175271"/>
    </source>
</evidence>
<dbReference type="EMBL" id="JAUCMV010000003">
    <property type="protein sequence ID" value="KAK0408356.1"/>
    <property type="molecule type" value="Genomic_DNA"/>
</dbReference>
<evidence type="ECO:0008006" key="3">
    <source>
        <dbReference type="Google" id="ProtNLM"/>
    </source>
</evidence>
<keyword evidence="2" id="KW-1185">Reference proteome</keyword>
<sequence length="507" mass="59400">MDFLPYDLVDHLIEFLPLNDVKTIVKATVGNRDLATWTRTAEEHLRERYLLDVNVYLEEQGDCDKMSPERPRLENEQNNVIMVRMYIEKRLFGGTRPLAAWDFKNWRHARLGKVEFYACWPDCCAVPYPQADPEEVVRVISLPVALKNEARQPSSLGFSYLCPHQLDPALNMANSVQKTFTTLTWSDCWNGSYGKVNDFLCSYLDREVFLEELRIYIEDVWMLEDGPLSERIIALFERKSSLKLAVGTIPVFQQDDIITHWKKSGGMYRGYKEFYMCDCWQRTENCKVSAHGYLAHQFKRSSLHITENEKYMKIVKFQPWHEPINLEWMDSWIARWKNSDGFYVHEGKRKMKLLMNDEEWEKFIGKYSTVGEGLKTSLSIDHPLNFATLEISRGPETLVTYEANPKKLSSAGMWDVIAKWKKGNGHCFVDRSRRIEVVLDYPTLRSMFPNRHSYDVVFVEHPRDNARLKIEKAIFDNSSSTLKRITVVPIDHKEVEDWSLDMLFGRQ</sequence>
<reference evidence="1" key="1">
    <citation type="submission" date="2023-06" db="EMBL/GenBank/DDBJ databases">
        <title>Genomic analysis of the entomopathogenic nematode Steinernema hermaphroditum.</title>
        <authorList>
            <person name="Schwarz E.M."/>
            <person name="Heppert J.K."/>
            <person name="Baniya A."/>
            <person name="Schwartz H.T."/>
            <person name="Tan C.-H."/>
            <person name="Antoshechkin I."/>
            <person name="Sternberg P.W."/>
            <person name="Goodrich-Blair H."/>
            <person name="Dillman A.R."/>
        </authorList>
    </citation>
    <scope>NUCLEOTIDE SEQUENCE</scope>
    <source>
        <strain evidence="1">PS9179</strain>
        <tissue evidence="1">Whole animal</tissue>
    </source>
</reference>
<name>A0AA39HNF4_9BILA</name>
<organism evidence="1 2">
    <name type="scientific">Steinernema hermaphroditum</name>
    <dbReference type="NCBI Taxonomy" id="289476"/>
    <lineage>
        <taxon>Eukaryota</taxon>
        <taxon>Metazoa</taxon>
        <taxon>Ecdysozoa</taxon>
        <taxon>Nematoda</taxon>
        <taxon>Chromadorea</taxon>
        <taxon>Rhabditida</taxon>
        <taxon>Tylenchina</taxon>
        <taxon>Panagrolaimomorpha</taxon>
        <taxon>Strongyloidoidea</taxon>
        <taxon>Steinernematidae</taxon>
        <taxon>Steinernema</taxon>
    </lineage>
</organism>
<proteinExistence type="predicted"/>